<evidence type="ECO:0000256" key="8">
    <source>
        <dbReference type="ARBA" id="ARBA00023065"/>
    </source>
</evidence>
<evidence type="ECO:0000256" key="3">
    <source>
        <dbReference type="ARBA" id="ARBA00022448"/>
    </source>
</evidence>
<dbReference type="Gene3D" id="3.40.50.80">
    <property type="entry name" value="Nucleotide-binding domain of ferredoxin-NADP reductase (FNR) module"/>
    <property type="match status" value="1"/>
</dbReference>
<name>A0ABR3TBR3_9PEZI</name>
<dbReference type="PROSITE" id="PS51384">
    <property type="entry name" value="FAD_FR"/>
    <property type="match status" value="1"/>
</dbReference>
<keyword evidence="14" id="KW-1185">Reference proteome</keyword>
<dbReference type="SFLD" id="SFLDS00052">
    <property type="entry name" value="Ferric_Reductase_Domain"/>
    <property type="match status" value="1"/>
</dbReference>
<evidence type="ECO:0000259" key="12">
    <source>
        <dbReference type="PROSITE" id="PS51384"/>
    </source>
</evidence>
<dbReference type="InterPro" id="IPR013121">
    <property type="entry name" value="Fe_red_NAD-bd_6"/>
</dbReference>
<keyword evidence="5" id="KW-0249">Electron transport</keyword>
<dbReference type="InterPro" id="IPR013112">
    <property type="entry name" value="FAD-bd_8"/>
</dbReference>
<feature type="transmembrane region" description="Helical" evidence="10">
    <location>
        <begin position="255"/>
        <end position="273"/>
    </location>
</feature>
<protein>
    <recommendedName>
        <fullName evidence="12">FAD-binding FR-type domain-containing protein</fullName>
    </recommendedName>
</protein>
<evidence type="ECO:0000256" key="9">
    <source>
        <dbReference type="ARBA" id="ARBA00023136"/>
    </source>
</evidence>
<keyword evidence="9 10" id="KW-0472">Membrane</keyword>
<comment type="caution">
    <text evidence="13">The sequence shown here is derived from an EMBL/GenBank/DDBJ whole genome shotgun (WGS) entry which is preliminary data.</text>
</comment>
<evidence type="ECO:0000256" key="11">
    <source>
        <dbReference type="SAM" id="SignalP"/>
    </source>
</evidence>
<evidence type="ECO:0000256" key="1">
    <source>
        <dbReference type="ARBA" id="ARBA00004141"/>
    </source>
</evidence>
<evidence type="ECO:0000313" key="13">
    <source>
        <dbReference type="EMBL" id="KAL1636998.1"/>
    </source>
</evidence>
<dbReference type="Proteomes" id="UP001521184">
    <property type="component" value="Unassembled WGS sequence"/>
</dbReference>
<comment type="similarity">
    <text evidence="2">Belongs to the ferric reductase (FRE) family.</text>
</comment>
<evidence type="ECO:0000256" key="10">
    <source>
        <dbReference type="SAM" id="Phobius"/>
    </source>
</evidence>
<feature type="chain" id="PRO_5045286958" description="FAD-binding FR-type domain-containing protein" evidence="11">
    <location>
        <begin position="26"/>
        <end position="716"/>
    </location>
</feature>
<keyword evidence="11" id="KW-0732">Signal</keyword>
<dbReference type="PANTHER" id="PTHR32361">
    <property type="entry name" value="FERRIC/CUPRIC REDUCTASE TRANSMEMBRANE COMPONENT"/>
    <property type="match status" value="1"/>
</dbReference>
<organism evidence="13 14">
    <name type="scientific">Diplodia intermedia</name>
    <dbReference type="NCBI Taxonomy" id="856260"/>
    <lineage>
        <taxon>Eukaryota</taxon>
        <taxon>Fungi</taxon>
        <taxon>Dikarya</taxon>
        <taxon>Ascomycota</taxon>
        <taxon>Pezizomycotina</taxon>
        <taxon>Dothideomycetes</taxon>
        <taxon>Dothideomycetes incertae sedis</taxon>
        <taxon>Botryosphaeriales</taxon>
        <taxon>Botryosphaeriaceae</taxon>
        <taxon>Diplodia</taxon>
    </lineage>
</organism>
<dbReference type="Pfam" id="PF08030">
    <property type="entry name" value="NAD_binding_6"/>
    <property type="match status" value="1"/>
</dbReference>
<dbReference type="PANTHER" id="PTHR32361:SF23">
    <property type="entry name" value="FERRIC-CHELATE REDUCTASE"/>
    <property type="match status" value="1"/>
</dbReference>
<dbReference type="InterPro" id="IPR051410">
    <property type="entry name" value="Ferric/Cupric_Reductase"/>
</dbReference>
<feature type="transmembrane region" description="Helical" evidence="10">
    <location>
        <begin position="224"/>
        <end position="243"/>
    </location>
</feature>
<dbReference type="SFLD" id="SFLDG01168">
    <property type="entry name" value="Ferric_reductase_subgroup_(FRE"/>
    <property type="match status" value="1"/>
</dbReference>
<feature type="transmembrane region" description="Helical" evidence="10">
    <location>
        <begin position="285"/>
        <end position="303"/>
    </location>
</feature>
<keyword evidence="4 10" id="KW-0812">Transmembrane</keyword>
<keyword evidence="6 10" id="KW-1133">Transmembrane helix</keyword>
<keyword evidence="8" id="KW-0406">Ion transport</keyword>
<dbReference type="InterPro" id="IPR017927">
    <property type="entry name" value="FAD-bd_FR_type"/>
</dbReference>
<keyword evidence="7" id="KW-0560">Oxidoreductase</keyword>
<gene>
    <name evidence="13" type="ORF">SLS58_009524</name>
</gene>
<proteinExistence type="inferred from homology"/>
<keyword evidence="3" id="KW-0813">Transport</keyword>
<reference evidence="13 14" key="1">
    <citation type="journal article" date="2023" name="Plant Dis.">
        <title>First Report of Diplodia intermedia Causing Canker and Dieback Diseases on Apple Trees in Canada.</title>
        <authorList>
            <person name="Ellouze W."/>
            <person name="Ilyukhin E."/>
            <person name="Sulman M."/>
            <person name="Ali S."/>
        </authorList>
    </citation>
    <scope>NUCLEOTIDE SEQUENCE [LARGE SCALE GENOMIC DNA]</scope>
    <source>
        <strain evidence="13 14">M45-28</strain>
    </source>
</reference>
<feature type="transmembrane region" description="Helical" evidence="10">
    <location>
        <begin position="137"/>
        <end position="156"/>
    </location>
</feature>
<evidence type="ECO:0000256" key="7">
    <source>
        <dbReference type="ARBA" id="ARBA00023002"/>
    </source>
</evidence>
<dbReference type="CDD" id="cd06186">
    <property type="entry name" value="NOX_Duox_like_FAD_NADP"/>
    <property type="match status" value="1"/>
</dbReference>
<dbReference type="InterPro" id="IPR013130">
    <property type="entry name" value="Fe3_Rdtase_TM_dom"/>
</dbReference>
<evidence type="ECO:0000256" key="5">
    <source>
        <dbReference type="ARBA" id="ARBA00022982"/>
    </source>
</evidence>
<evidence type="ECO:0000256" key="4">
    <source>
        <dbReference type="ARBA" id="ARBA00022692"/>
    </source>
</evidence>
<dbReference type="Pfam" id="PF01794">
    <property type="entry name" value="Ferric_reduct"/>
    <property type="match status" value="1"/>
</dbReference>
<evidence type="ECO:0000313" key="14">
    <source>
        <dbReference type="Proteomes" id="UP001521184"/>
    </source>
</evidence>
<feature type="transmembrane region" description="Helical" evidence="10">
    <location>
        <begin position="80"/>
        <end position="100"/>
    </location>
</feature>
<sequence length="716" mass="77974">MSPRSTMEPSLFLVLLAAGVLPSSAMDMDMGGGGIPWLDTPVTLHSSREDSCELTPDQCAYRNGFWRYWYKADYRFARTTVYFILAMIGLFTAGNIVSRITPRSVQRRRFWRQTQASLRYVGYRAYRIRVFDWYSPSLAYLLVGLAGAVFFFGMTLGPKPYYWPNTQDGSVSYGSSPPIATRTGWMAVGLLPFVVVLAAKANWVTALTGVSHEKLQVFHRWSSYAMFILALIHTFPFIVYHIWIGDMEKKWKTDMVYWTGVVALIFQTYLTVMSFSPIRNRFYEFFKATHFTAALAFILFFFFHCDFRLTSWDYFIATGTLYLSSLLFSHLRTSLAYGPHHTARLTPLPNAHLAITIRLHPAVVASQAVPIDLVWRPGQHVFLRFFPSRGSRLSWWSAHPFTICSLPPPPPPAAVDDGLGLSSHGYVGKNASPGETELQLSIPELRFVVKPHARGGLTRALHDLALEATDGGAEVGVAIDGPYGGVGVGVGVGAASSRLAGFDNVLVVVGGSGAGFSLPVVEEVLRSTASTGHGHGHGHNGVTVVPADKETTTTRGRDRRVVGVVLATRDGRTGAWYAEEVRALLRRYGYGGGDGGGGDDDAVEVAVAVHVTGNEDAAGGEEEAEVESAGMVGEEKKVRMGGGGEDGVVAWRQGRPQLQKVVEEYAASAEGKTLAVAVCGPAGMLYDVRNAVAGVQKGVLSGKGAREVYLHSEHFS</sequence>
<accession>A0ABR3TBR3</accession>
<comment type="subcellular location">
    <subcellularLocation>
        <location evidence="1">Membrane</location>
        <topology evidence="1">Multi-pass membrane protein</topology>
    </subcellularLocation>
</comment>
<dbReference type="InterPro" id="IPR039261">
    <property type="entry name" value="FNR_nucleotide-bd"/>
</dbReference>
<dbReference type="Pfam" id="PF08022">
    <property type="entry name" value="FAD_binding_8"/>
    <property type="match status" value="1"/>
</dbReference>
<feature type="domain" description="FAD-binding FR-type" evidence="12">
    <location>
        <begin position="335"/>
        <end position="489"/>
    </location>
</feature>
<feature type="signal peptide" evidence="11">
    <location>
        <begin position="1"/>
        <end position="25"/>
    </location>
</feature>
<dbReference type="EMBL" id="JAKEKT020000094">
    <property type="protein sequence ID" value="KAL1636998.1"/>
    <property type="molecule type" value="Genomic_DNA"/>
</dbReference>
<feature type="transmembrane region" description="Helical" evidence="10">
    <location>
        <begin position="184"/>
        <end position="203"/>
    </location>
</feature>
<evidence type="ECO:0000256" key="6">
    <source>
        <dbReference type="ARBA" id="ARBA00022989"/>
    </source>
</evidence>
<evidence type="ECO:0000256" key="2">
    <source>
        <dbReference type="ARBA" id="ARBA00006278"/>
    </source>
</evidence>